<reference evidence="2 3" key="1">
    <citation type="submission" date="2023-10" db="EMBL/GenBank/DDBJ databases">
        <title>Development of a sustainable strategy for remediation of hydrocarbon-contaminated territories based on the waste exchange concept.</title>
        <authorList>
            <person name="Krivoruchko A."/>
        </authorList>
    </citation>
    <scope>NUCLEOTIDE SEQUENCE [LARGE SCALE GENOMIC DNA]</scope>
    <source>
        <strain evidence="2 3">IEGM 1322</strain>
    </source>
</reference>
<dbReference type="RefSeq" id="WP_317549730.1">
    <property type="nucleotide sequence ID" value="NZ_JAWLKE010000012.1"/>
</dbReference>
<proteinExistence type="predicted"/>
<feature type="domain" description="DUF2087" evidence="1">
    <location>
        <begin position="274"/>
        <end position="338"/>
    </location>
</feature>
<comment type="caution">
    <text evidence="2">The sequence shown here is derived from an EMBL/GenBank/DDBJ whole genome shotgun (WGS) entry which is preliminary data.</text>
</comment>
<gene>
    <name evidence="2" type="ORF">R3P95_24275</name>
</gene>
<keyword evidence="3" id="KW-1185">Reference proteome</keyword>
<dbReference type="InterPro" id="IPR018656">
    <property type="entry name" value="DUF2087"/>
</dbReference>
<evidence type="ECO:0000259" key="1">
    <source>
        <dbReference type="Pfam" id="PF09860"/>
    </source>
</evidence>
<dbReference type="EMBL" id="JAWLKE010000012">
    <property type="protein sequence ID" value="MDV6233677.1"/>
    <property type="molecule type" value="Genomic_DNA"/>
</dbReference>
<dbReference type="Pfam" id="PF09860">
    <property type="entry name" value="DUF2087"/>
    <property type="match status" value="1"/>
</dbReference>
<dbReference type="InterPro" id="IPR029063">
    <property type="entry name" value="SAM-dependent_MTases_sf"/>
</dbReference>
<name>A0ABU4B5A5_9NOCA</name>
<evidence type="ECO:0000313" key="3">
    <source>
        <dbReference type="Proteomes" id="UP001185899"/>
    </source>
</evidence>
<protein>
    <submittedName>
        <fullName evidence="2">DUF2087 domain-containing protein</fullName>
    </submittedName>
</protein>
<evidence type="ECO:0000313" key="2">
    <source>
        <dbReference type="EMBL" id="MDV6233677.1"/>
    </source>
</evidence>
<sequence>MASNSQHSTARADALLSGLVAMLQPKKVVSVGAGSAGIALSRALESAAPEVSPQLWNFATDPIESVTESLFDLPPRDLHDIGPFDLVWIDDESLVTNARTLRTLWPHVAKGGVVAVQNSFPPAASNPLWNAILRFGADDIETLTLPEIGILKKRSEPVREVDFTDEMVSATGVPLRFESIGVHDDAPLLDHATGVLHALADSDLRAVFFAIGSGGSTVAALQSHTSLSVRATHKAIARLLTLSVVTRVGDRLVVDENTLKSFRNLPRTTPPPTDMPRHSRDRGEFLRAIARQLSATGWSSERQVNELCSFFDDDYATLRRELVDTGFLERNSAGSMYRAQSIE</sequence>
<organism evidence="2 3">
    <name type="scientific">Rhodococcus cercidiphylli</name>
    <dbReference type="NCBI Taxonomy" id="489916"/>
    <lineage>
        <taxon>Bacteria</taxon>
        <taxon>Bacillati</taxon>
        <taxon>Actinomycetota</taxon>
        <taxon>Actinomycetes</taxon>
        <taxon>Mycobacteriales</taxon>
        <taxon>Nocardiaceae</taxon>
        <taxon>Rhodococcus</taxon>
    </lineage>
</organism>
<dbReference type="Gene3D" id="3.40.50.150">
    <property type="entry name" value="Vaccinia Virus protein VP39"/>
    <property type="match status" value="1"/>
</dbReference>
<dbReference type="Proteomes" id="UP001185899">
    <property type="component" value="Unassembled WGS sequence"/>
</dbReference>
<dbReference type="SUPFAM" id="SSF53335">
    <property type="entry name" value="S-adenosyl-L-methionine-dependent methyltransferases"/>
    <property type="match status" value="1"/>
</dbReference>
<accession>A0ABU4B5A5</accession>